<dbReference type="Gene3D" id="1.20.1250.20">
    <property type="entry name" value="MFS general substrate transporter like domains"/>
    <property type="match status" value="2"/>
</dbReference>
<evidence type="ECO:0000256" key="2">
    <source>
        <dbReference type="ARBA" id="ARBA00022692"/>
    </source>
</evidence>
<evidence type="ECO:0000259" key="6">
    <source>
        <dbReference type="PROSITE" id="PS50850"/>
    </source>
</evidence>
<evidence type="ECO:0000256" key="4">
    <source>
        <dbReference type="ARBA" id="ARBA00023136"/>
    </source>
</evidence>
<feature type="transmembrane region" description="Helical" evidence="5">
    <location>
        <begin position="118"/>
        <end position="139"/>
    </location>
</feature>
<feature type="transmembrane region" description="Helical" evidence="5">
    <location>
        <begin position="210"/>
        <end position="229"/>
    </location>
</feature>
<feature type="transmembrane region" description="Helical" evidence="5">
    <location>
        <begin position="348"/>
        <end position="371"/>
    </location>
</feature>
<protein>
    <submittedName>
        <fullName evidence="7">MFS transporter</fullName>
    </submittedName>
</protein>
<feature type="domain" description="Major facilitator superfamily (MFS) profile" evidence="6">
    <location>
        <begin position="1"/>
        <end position="407"/>
    </location>
</feature>
<evidence type="ECO:0000256" key="5">
    <source>
        <dbReference type="SAM" id="Phobius"/>
    </source>
</evidence>
<evidence type="ECO:0000313" key="7">
    <source>
        <dbReference type="EMBL" id="MBD8043391.1"/>
    </source>
</evidence>
<dbReference type="PANTHER" id="PTHR11662">
    <property type="entry name" value="SOLUTE CARRIER FAMILY 17"/>
    <property type="match status" value="1"/>
</dbReference>
<keyword evidence="4 5" id="KW-0472">Membrane</keyword>
<keyword evidence="8" id="KW-1185">Reference proteome</keyword>
<comment type="subcellular location">
    <subcellularLocation>
        <location evidence="1">Cell membrane</location>
        <topology evidence="1">Multi-pass membrane protein</topology>
    </subcellularLocation>
</comment>
<keyword evidence="2 5" id="KW-0812">Transmembrane</keyword>
<feature type="transmembrane region" description="Helical" evidence="5">
    <location>
        <begin position="289"/>
        <end position="308"/>
    </location>
</feature>
<dbReference type="SUPFAM" id="SSF103473">
    <property type="entry name" value="MFS general substrate transporter"/>
    <property type="match status" value="1"/>
</dbReference>
<sequence length="425" mass="44419">MMLSWADKAVLGIAAVPLMRDLGITPEQFGLVSSAMFLTFVVIQFVAAPLANKIPTKWILLVLCLTWSVAQLPILILASLPALWISRLLLGAGEGPLAPVMMHSIYKWFPEKKGATPAAVASSGVTLGVVAFAPVLAWVVGAFGWQTAFATLAIIGLVWSVFWVITGKEGPYTSRQVEREIDGPDAGAGDDDEEPAAAVAETKVSYKKTIFTASWIIAVLTSFMGYWTFTLAMSWGPAYFETVLGYSSQAAGSMIALPAAWGAITTISLSALTQRLHLRGLPTRQARSFVLGGAATLAGAALLGATLVQSPLLSLVLLVLGLGTAPALFAITYLIVSELTTVAQRGANLSIANAVLSSGGIFAPAVSGFLIGGGSTPAEGYTAAFALAGGLMLLMGILALLFINQQRDVRRLGLAEPVSMGSPQH</sequence>
<feature type="transmembrane region" description="Helical" evidence="5">
    <location>
        <begin position="249"/>
        <end position="269"/>
    </location>
</feature>
<dbReference type="Proteomes" id="UP000652763">
    <property type="component" value="Unassembled WGS sequence"/>
</dbReference>
<dbReference type="PANTHER" id="PTHR11662:SF450">
    <property type="entry name" value="BLR1003 PROTEIN"/>
    <property type="match status" value="1"/>
</dbReference>
<accession>A0ABR8YGX6</accession>
<dbReference type="Pfam" id="PF07690">
    <property type="entry name" value="MFS_1"/>
    <property type="match status" value="1"/>
</dbReference>
<evidence type="ECO:0000256" key="1">
    <source>
        <dbReference type="ARBA" id="ARBA00004651"/>
    </source>
</evidence>
<reference evidence="7 8" key="1">
    <citation type="submission" date="2020-08" db="EMBL/GenBank/DDBJ databases">
        <title>A Genomic Blueprint of the Chicken Gut Microbiome.</title>
        <authorList>
            <person name="Gilroy R."/>
            <person name="Ravi A."/>
            <person name="Getino M."/>
            <person name="Pursley I."/>
            <person name="Horton D.L."/>
            <person name="Alikhan N.-F."/>
            <person name="Baker D."/>
            <person name="Gharbi K."/>
            <person name="Hall N."/>
            <person name="Watson M."/>
            <person name="Adriaenssens E.M."/>
            <person name="Foster-Nyarko E."/>
            <person name="Jarju S."/>
            <person name="Secka A."/>
            <person name="Antonio M."/>
            <person name="Oren A."/>
            <person name="Chaudhuri R."/>
            <person name="La Ragione R.M."/>
            <person name="Hildebrand F."/>
            <person name="Pallen M.J."/>
        </authorList>
    </citation>
    <scope>NUCLEOTIDE SEQUENCE [LARGE SCALE GENOMIC DNA]</scope>
    <source>
        <strain evidence="7 8">Sa2BUA2</strain>
    </source>
</reference>
<dbReference type="PROSITE" id="PS50850">
    <property type="entry name" value="MFS"/>
    <property type="match status" value="1"/>
</dbReference>
<feature type="transmembrane region" description="Helical" evidence="5">
    <location>
        <begin position="314"/>
        <end position="336"/>
    </location>
</feature>
<dbReference type="InterPro" id="IPR036259">
    <property type="entry name" value="MFS_trans_sf"/>
</dbReference>
<comment type="caution">
    <text evidence="7">The sequence shown here is derived from an EMBL/GenBank/DDBJ whole genome shotgun (WGS) entry which is preliminary data.</text>
</comment>
<feature type="transmembrane region" description="Helical" evidence="5">
    <location>
        <begin position="145"/>
        <end position="165"/>
    </location>
</feature>
<keyword evidence="3 5" id="KW-1133">Transmembrane helix</keyword>
<feature type="transmembrane region" description="Helical" evidence="5">
    <location>
        <begin position="84"/>
        <end position="106"/>
    </location>
</feature>
<dbReference type="InterPro" id="IPR011701">
    <property type="entry name" value="MFS"/>
</dbReference>
<organism evidence="7 8">
    <name type="scientific">Arthrobacter pullicola</name>
    <dbReference type="NCBI Taxonomy" id="2762224"/>
    <lineage>
        <taxon>Bacteria</taxon>
        <taxon>Bacillati</taxon>
        <taxon>Actinomycetota</taxon>
        <taxon>Actinomycetes</taxon>
        <taxon>Micrococcales</taxon>
        <taxon>Micrococcaceae</taxon>
        <taxon>Arthrobacter</taxon>
    </lineage>
</organism>
<feature type="transmembrane region" description="Helical" evidence="5">
    <location>
        <begin position="58"/>
        <end position="78"/>
    </location>
</feature>
<dbReference type="InterPro" id="IPR020846">
    <property type="entry name" value="MFS_dom"/>
</dbReference>
<name>A0ABR8YGX6_9MICC</name>
<proteinExistence type="predicted"/>
<feature type="transmembrane region" description="Helical" evidence="5">
    <location>
        <begin position="30"/>
        <end position="51"/>
    </location>
</feature>
<evidence type="ECO:0000256" key="3">
    <source>
        <dbReference type="ARBA" id="ARBA00022989"/>
    </source>
</evidence>
<feature type="transmembrane region" description="Helical" evidence="5">
    <location>
        <begin position="383"/>
        <end position="403"/>
    </location>
</feature>
<dbReference type="EMBL" id="JACSQC010000002">
    <property type="protein sequence ID" value="MBD8043391.1"/>
    <property type="molecule type" value="Genomic_DNA"/>
</dbReference>
<dbReference type="InterPro" id="IPR050382">
    <property type="entry name" value="MFS_Na/Anion_cotransporter"/>
</dbReference>
<gene>
    <name evidence="7" type="ORF">H9638_06140</name>
</gene>
<evidence type="ECO:0000313" key="8">
    <source>
        <dbReference type="Proteomes" id="UP000652763"/>
    </source>
</evidence>